<evidence type="ECO:0000259" key="1">
    <source>
        <dbReference type="Pfam" id="PF00578"/>
    </source>
</evidence>
<dbReference type="eggNOG" id="KOG0854">
    <property type="taxonomic scope" value="Eukaryota"/>
</dbReference>
<dbReference type="InterPro" id="IPR000866">
    <property type="entry name" value="AhpC/TSA"/>
</dbReference>
<dbReference type="OrthoDB" id="2996783at2759"/>
<evidence type="ECO:0000313" key="3">
    <source>
        <dbReference type="Proteomes" id="UP000011777"/>
    </source>
</evidence>
<dbReference type="GO" id="GO:0016209">
    <property type="term" value="F:antioxidant activity"/>
    <property type="evidence" value="ECO:0007669"/>
    <property type="project" value="InterPro"/>
</dbReference>
<dbReference type="AlphaFoldDB" id="M3JYY7"/>
<sequence length="73" mass="8184">EFTKRGVKLIGLSADPVEANGSWINDMEDISGTRVKFPIISDYDRKVSVLYDMLDHQDASNVDNKGIQLTIRS</sequence>
<keyword evidence="3" id="KW-1185">Reference proteome</keyword>
<feature type="non-terminal residue" evidence="2">
    <location>
        <position position="1"/>
    </location>
</feature>
<dbReference type="Pfam" id="PF00578">
    <property type="entry name" value="AhpC-TSA"/>
    <property type="match status" value="1"/>
</dbReference>
<protein>
    <submittedName>
        <fullName evidence="2">Mitochondrial peroxiredoxin PRX1</fullName>
    </submittedName>
</protein>
<dbReference type="GO" id="GO:0016491">
    <property type="term" value="F:oxidoreductase activity"/>
    <property type="evidence" value="ECO:0007669"/>
    <property type="project" value="InterPro"/>
</dbReference>
<dbReference type="Gene3D" id="3.40.30.10">
    <property type="entry name" value="Glutaredoxin"/>
    <property type="match status" value="1"/>
</dbReference>
<dbReference type="Proteomes" id="UP000011777">
    <property type="component" value="Unassembled WGS sequence"/>
</dbReference>
<dbReference type="EMBL" id="AOGT01001464">
    <property type="protein sequence ID" value="EMG47624.1"/>
    <property type="molecule type" value="Genomic_DNA"/>
</dbReference>
<accession>M3JYY7</accession>
<dbReference type="HOGENOM" id="CLU_2711512_0_0_1"/>
<dbReference type="STRING" id="1245528.M3JYY7"/>
<name>M3JYY7_CANMX</name>
<comment type="caution">
    <text evidence="2">The sequence shown here is derived from an EMBL/GenBank/DDBJ whole genome shotgun (WGS) entry which is preliminary data.</text>
</comment>
<reference evidence="2 3" key="1">
    <citation type="submission" date="2013-02" db="EMBL/GenBank/DDBJ databases">
        <title>Genome sequence of Candida maltosa Xu316, a potential industrial strain for xylitol and ethanol production.</title>
        <authorList>
            <person name="Yu J."/>
            <person name="Wang Q."/>
            <person name="Geng X."/>
            <person name="Bao W."/>
            <person name="He P."/>
            <person name="Cai J."/>
        </authorList>
    </citation>
    <scope>NUCLEOTIDE SEQUENCE [LARGE SCALE GENOMIC DNA]</scope>
    <source>
        <strain evidence="3">Xu316</strain>
    </source>
</reference>
<dbReference type="InterPro" id="IPR036249">
    <property type="entry name" value="Thioredoxin-like_sf"/>
</dbReference>
<evidence type="ECO:0000313" key="2">
    <source>
        <dbReference type="EMBL" id="EMG47624.1"/>
    </source>
</evidence>
<gene>
    <name evidence="2" type="ORF">G210_1969</name>
</gene>
<feature type="non-terminal residue" evidence="2">
    <location>
        <position position="73"/>
    </location>
</feature>
<dbReference type="SUPFAM" id="SSF52833">
    <property type="entry name" value="Thioredoxin-like"/>
    <property type="match status" value="1"/>
</dbReference>
<organism evidence="2 3">
    <name type="scientific">Candida maltosa (strain Xu316)</name>
    <name type="common">Yeast</name>
    <dbReference type="NCBI Taxonomy" id="1245528"/>
    <lineage>
        <taxon>Eukaryota</taxon>
        <taxon>Fungi</taxon>
        <taxon>Dikarya</taxon>
        <taxon>Ascomycota</taxon>
        <taxon>Saccharomycotina</taxon>
        <taxon>Pichiomycetes</taxon>
        <taxon>Debaryomycetaceae</taxon>
        <taxon>Candida/Lodderomyces clade</taxon>
        <taxon>Candida</taxon>
    </lineage>
</organism>
<feature type="domain" description="Alkyl hydroperoxide reductase subunit C/ Thiol specific antioxidant" evidence="1">
    <location>
        <begin position="1"/>
        <end position="57"/>
    </location>
</feature>
<proteinExistence type="predicted"/>